<protein>
    <submittedName>
        <fullName evidence="1">Uncharacterized protein</fullName>
    </submittedName>
</protein>
<dbReference type="GeneID" id="85408820"/>
<accession>A0ABQ9R5W6</accession>
<reference evidence="1 2" key="1">
    <citation type="submission" date="2016-10" db="EMBL/GenBank/DDBJ databases">
        <title>The genome sequence of Colletotrichum fioriniae PJ7.</title>
        <authorList>
            <person name="Baroncelli R."/>
        </authorList>
    </citation>
    <scope>NUCLEOTIDE SEQUENCE [LARGE SCALE GENOMIC DNA]</scope>
    <source>
        <strain evidence="1 2">Tom-12</strain>
    </source>
</reference>
<dbReference type="RefSeq" id="XP_060380801.1">
    <property type="nucleotide sequence ID" value="XM_060524582.1"/>
</dbReference>
<gene>
    <name evidence="1" type="ORF">CTAM01_08562</name>
</gene>
<organism evidence="1 2">
    <name type="scientific">Colletotrichum tamarilloi</name>
    <dbReference type="NCBI Taxonomy" id="1209934"/>
    <lineage>
        <taxon>Eukaryota</taxon>
        <taxon>Fungi</taxon>
        <taxon>Dikarya</taxon>
        <taxon>Ascomycota</taxon>
        <taxon>Pezizomycotina</taxon>
        <taxon>Sordariomycetes</taxon>
        <taxon>Hypocreomycetidae</taxon>
        <taxon>Glomerellales</taxon>
        <taxon>Glomerellaceae</taxon>
        <taxon>Colletotrichum</taxon>
        <taxon>Colletotrichum acutatum species complex</taxon>
    </lineage>
</organism>
<proteinExistence type="predicted"/>
<comment type="caution">
    <text evidence="1">The sequence shown here is derived from an EMBL/GenBank/DDBJ whole genome shotgun (WGS) entry which is preliminary data.</text>
</comment>
<evidence type="ECO:0000313" key="2">
    <source>
        <dbReference type="Proteomes" id="UP001227543"/>
    </source>
</evidence>
<evidence type="ECO:0000313" key="1">
    <source>
        <dbReference type="EMBL" id="KAK1495433.1"/>
    </source>
</evidence>
<dbReference type="Proteomes" id="UP001227543">
    <property type="component" value="Unassembled WGS sequence"/>
</dbReference>
<dbReference type="EMBL" id="MLFU01000030">
    <property type="protein sequence ID" value="KAK1495433.1"/>
    <property type="molecule type" value="Genomic_DNA"/>
</dbReference>
<name>A0ABQ9R5W6_9PEZI</name>
<sequence length="188" mass="20995">MSLLQSPAPSLSPSNTRLWFPHPTLGFPFRQCHYPLLARSPPHPPAWPPYRPSYPPWSLALSQSLSLFSSAWVQFPVDQLLVMVIDTLAPLVWASSSHSIRGIDICGQVRQSCQEPSFPPSHFQAHPSLGLLFRDPLVFVCFSALSVFLVPCIGSSAVPNPLPSAVRRYGVRNIIEYTTRTTEEYVRI</sequence>
<keyword evidence="2" id="KW-1185">Reference proteome</keyword>